<comment type="caution">
    <text evidence="2">The sequence shown here is derived from an EMBL/GenBank/DDBJ whole genome shotgun (WGS) entry which is preliminary data.</text>
</comment>
<name>A0ABN9QLJ8_9DINO</name>
<feature type="region of interest" description="Disordered" evidence="1">
    <location>
        <begin position="131"/>
        <end position="156"/>
    </location>
</feature>
<evidence type="ECO:0000313" key="3">
    <source>
        <dbReference type="Proteomes" id="UP001189429"/>
    </source>
</evidence>
<feature type="compositionally biased region" description="Polar residues" evidence="1">
    <location>
        <begin position="135"/>
        <end position="151"/>
    </location>
</feature>
<keyword evidence="3" id="KW-1185">Reference proteome</keyword>
<accession>A0ABN9QLJ8</accession>
<evidence type="ECO:0000313" key="2">
    <source>
        <dbReference type="EMBL" id="CAK0806991.1"/>
    </source>
</evidence>
<sequence length="227" mass="25484">GAAAAATGAPPRQHRSRQPAGPPPLPQRLAPVEGAARCRRSSPRAAATRRTRSIACRRWRRSSRSSPFPRWRMRSWGTRPTSGTRWRGRPALWWRRSCACFALPTRLNIEPQSWSRRWHASRCSCRSPWPRATRGTESASATRMRGPQSTPRSSRCRCRSSRFWRADAASRSAGRTTRRRSRSLSAIPASSSVSFGAPGSSARRSSLAQLLVDTRSAFSSWRRISCR</sequence>
<organism evidence="2 3">
    <name type="scientific">Prorocentrum cordatum</name>
    <dbReference type="NCBI Taxonomy" id="2364126"/>
    <lineage>
        <taxon>Eukaryota</taxon>
        <taxon>Sar</taxon>
        <taxon>Alveolata</taxon>
        <taxon>Dinophyceae</taxon>
        <taxon>Prorocentrales</taxon>
        <taxon>Prorocentraceae</taxon>
        <taxon>Prorocentrum</taxon>
    </lineage>
</organism>
<evidence type="ECO:0000256" key="1">
    <source>
        <dbReference type="SAM" id="MobiDB-lite"/>
    </source>
</evidence>
<dbReference type="Proteomes" id="UP001189429">
    <property type="component" value="Unassembled WGS sequence"/>
</dbReference>
<feature type="non-terminal residue" evidence="2">
    <location>
        <position position="1"/>
    </location>
</feature>
<feature type="non-terminal residue" evidence="2">
    <location>
        <position position="227"/>
    </location>
</feature>
<protein>
    <submittedName>
        <fullName evidence="2">Uncharacterized protein</fullName>
    </submittedName>
</protein>
<feature type="compositionally biased region" description="Basic residues" evidence="1">
    <location>
        <begin position="37"/>
        <end position="59"/>
    </location>
</feature>
<proteinExistence type="predicted"/>
<reference evidence="2" key="1">
    <citation type="submission" date="2023-10" db="EMBL/GenBank/DDBJ databases">
        <authorList>
            <person name="Chen Y."/>
            <person name="Shah S."/>
            <person name="Dougan E. K."/>
            <person name="Thang M."/>
            <person name="Chan C."/>
        </authorList>
    </citation>
    <scope>NUCLEOTIDE SEQUENCE [LARGE SCALE GENOMIC DNA]</scope>
</reference>
<gene>
    <name evidence="2" type="ORF">PCOR1329_LOCUS13015</name>
</gene>
<dbReference type="EMBL" id="CAUYUJ010003822">
    <property type="protein sequence ID" value="CAK0806991.1"/>
    <property type="molecule type" value="Genomic_DNA"/>
</dbReference>
<feature type="region of interest" description="Disordered" evidence="1">
    <location>
        <begin position="1"/>
        <end position="59"/>
    </location>
</feature>